<evidence type="ECO:0000313" key="8">
    <source>
        <dbReference type="Proteomes" id="UP000509510"/>
    </source>
</evidence>
<accession>A0A7H8R8N3</accession>
<dbReference type="GO" id="GO:0016020">
    <property type="term" value="C:membrane"/>
    <property type="evidence" value="ECO:0007669"/>
    <property type="project" value="UniProtKB-SubCell"/>
</dbReference>
<dbReference type="EMBL" id="CP055902">
    <property type="protein sequence ID" value="QKX62457.1"/>
    <property type="molecule type" value="Genomic_DNA"/>
</dbReference>
<proteinExistence type="predicted"/>
<sequence>MAGRGRFESPTDIDDFSILFPLPFRVAILLVAGFWGWGINLHYLSKTNIDVPGLIRYPSRQSPHQITHYLSTYRLATLLSIPLGVFLVLFWIVTRATPQLVLLWEVIPQTYIFLMLVLVLFPFHRQSSNGRHRLITSLRRISIGGLAEAQDGKFGDILLADALTSYAKVFGEIYINYCLFFSRTVSSTGKADRKCGAPFIVPLLIAIPYAIRFRQCMIEFGRVRRAGDGWGGQHLANSIKYSTAFPVIIFSNLERNYSSTSSHILSETAVSRLWALFCFINSAYSFYWDVTKDWDLTLLTQENRVRRRDHPFGLRRLRTFPRKELYYGVIAIDLVLRFTWLSRLSSRLDRVNNVESGIFLLMLLEITRRWIWVFFRIETEWVRSNRGPAPDDILLGDFDGKLDDD</sequence>
<feature type="transmembrane region" description="Helical" evidence="5">
    <location>
        <begin position="75"/>
        <end position="94"/>
    </location>
</feature>
<evidence type="ECO:0000313" key="7">
    <source>
        <dbReference type="EMBL" id="QKX62457.1"/>
    </source>
</evidence>
<feature type="transmembrane region" description="Helical" evidence="5">
    <location>
        <begin position="106"/>
        <end position="123"/>
    </location>
</feature>
<name>A0A7H8R8N3_TALRU</name>
<evidence type="ECO:0000256" key="5">
    <source>
        <dbReference type="SAM" id="Phobius"/>
    </source>
</evidence>
<protein>
    <recommendedName>
        <fullName evidence="6">EXS domain-containing protein</fullName>
    </recommendedName>
</protein>
<dbReference type="PANTHER" id="PTHR10783">
    <property type="entry name" value="XENOTROPIC AND POLYTROPIC RETROVIRUS RECEPTOR 1-RELATED"/>
    <property type="match status" value="1"/>
</dbReference>
<dbReference type="PANTHER" id="PTHR10783:SF46">
    <property type="entry name" value="PROTEIN ERD1 HOMOLOG 2"/>
    <property type="match status" value="1"/>
</dbReference>
<dbReference type="Proteomes" id="UP000509510">
    <property type="component" value="Chromosome V"/>
</dbReference>
<feature type="transmembrane region" description="Helical" evidence="5">
    <location>
        <begin position="16"/>
        <end position="37"/>
    </location>
</feature>
<evidence type="ECO:0000259" key="6">
    <source>
        <dbReference type="PROSITE" id="PS51380"/>
    </source>
</evidence>
<evidence type="ECO:0000256" key="4">
    <source>
        <dbReference type="ARBA" id="ARBA00023136"/>
    </source>
</evidence>
<dbReference type="InterPro" id="IPR004342">
    <property type="entry name" value="EXS_C"/>
</dbReference>
<dbReference type="RefSeq" id="XP_035348631.1">
    <property type="nucleotide sequence ID" value="XM_035492738.1"/>
</dbReference>
<keyword evidence="8" id="KW-1185">Reference proteome</keyword>
<reference evidence="8" key="1">
    <citation type="submission" date="2020-06" db="EMBL/GenBank/DDBJ databases">
        <title>A chromosome-scale genome assembly of Talaromyces rugulosus W13939.</title>
        <authorList>
            <person name="Wang B."/>
            <person name="Guo L."/>
            <person name="Ye K."/>
            <person name="Wang L."/>
        </authorList>
    </citation>
    <scope>NUCLEOTIDE SEQUENCE [LARGE SCALE GENOMIC DNA]</scope>
    <source>
        <strain evidence="8">W13939</strain>
    </source>
</reference>
<keyword evidence="2 5" id="KW-0812">Transmembrane</keyword>
<keyword evidence="3 5" id="KW-1133">Transmembrane helix</keyword>
<dbReference type="GO" id="GO:0005737">
    <property type="term" value="C:cytoplasm"/>
    <property type="evidence" value="ECO:0007669"/>
    <property type="project" value="TreeGrafter"/>
</dbReference>
<feature type="domain" description="EXS" evidence="6">
    <location>
        <begin position="192"/>
        <end position="405"/>
    </location>
</feature>
<dbReference type="OrthoDB" id="2159384at2759"/>
<evidence type="ECO:0000256" key="3">
    <source>
        <dbReference type="ARBA" id="ARBA00022989"/>
    </source>
</evidence>
<dbReference type="Pfam" id="PF03124">
    <property type="entry name" value="EXS"/>
    <property type="match status" value="1"/>
</dbReference>
<keyword evidence="4 5" id="KW-0472">Membrane</keyword>
<evidence type="ECO:0000256" key="1">
    <source>
        <dbReference type="ARBA" id="ARBA00004141"/>
    </source>
</evidence>
<dbReference type="GeneID" id="55997101"/>
<dbReference type="AlphaFoldDB" id="A0A7H8R8N3"/>
<dbReference type="KEGG" id="trg:TRUGW13939_09618"/>
<evidence type="ECO:0000256" key="2">
    <source>
        <dbReference type="ARBA" id="ARBA00022692"/>
    </source>
</evidence>
<gene>
    <name evidence="7" type="ORF">TRUGW13939_09618</name>
</gene>
<organism evidence="7 8">
    <name type="scientific">Talaromyces rugulosus</name>
    <name type="common">Penicillium rugulosum</name>
    <dbReference type="NCBI Taxonomy" id="121627"/>
    <lineage>
        <taxon>Eukaryota</taxon>
        <taxon>Fungi</taxon>
        <taxon>Dikarya</taxon>
        <taxon>Ascomycota</taxon>
        <taxon>Pezizomycotina</taxon>
        <taxon>Eurotiomycetes</taxon>
        <taxon>Eurotiomycetidae</taxon>
        <taxon>Eurotiales</taxon>
        <taxon>Trichocomaceae</taxon>
        <taxon>Talaromyces</taxon>
        <taxon>Talaromyces sect. Islandici</taxon>
    </lineage>
</organism>
<dbReference type="PROSITE" id="PS51380">
    <property type="entry name" value="EXS"/>
    <property type="match status" value="1"/>
</dbReference>
<comment type="subcellular location">
    <subcellularLocation>
        <location evidence="1">Membrane</location>
        <topology evidence="1">Multi-pass membrane protein</topology>
    </subcellularLocation>
</comment>